<organism evidence="1 2">
    <name type="scientific">Pleuronectes platessa</name>
    <name type="common">European plaice</name>
    <dbReference type="NCBI Taxonomy" id="8262"/>
    <lineage>
        <taxon>Eukaryota</taxon>
        <taxon>Metazoa</taxon>
        <taxon>Chordata</taxon>
        <taxon>Craniata</taxon>
        <taxon>Vertebrata</taxon>
        <taxon>Euteleostomi</taxon>
        <taxon>Actinopterygii</taxon>
        <taxon>Neopterygii</taxon>
        <taxon>Teleostei</taxon>
        <taxon>Neoteleostei</taxon>
        <taxon>Acanthomorphata</taxon>
        <taxon>Carangaria</taxon>
        <taxon>Pleuronectiformes</taxon>
        <taxon>Pleuronectoidei</taxon>
        <taxon>Pleuronectidae</taxon>
        <taxon>Pleuronectes</taxon>
    </lineage>
</organism>
<accession>A0A9N7UKH6</accession>
<sequence>MGGGYSQEEIDRFSVIYYDISLQNPCLLPDVGIDQSLLRYSGANSTAELQSFSNELINRVPDFVDKFGSVVAPLTLVPNAVGLGALVISMILEIIVKNTAEASEDSYSMMRRVLLKRKVHLSGTR</sequence>
<gene>
    <name evidence="1" type="ORF">PLEPLA_LOCUS21203</name>
</gene>
<proteinExistence type="predicted"/>
<dbReference type="Proteomes" id="UP001153269">
    <property type="component" value="Unassembled WGS sequence"/>
</dbReference>
<protein>
    <submittedName>
        <fullName evidence="1">Uncharacterized protein</fullName>
    </submittedName>
</protein>
<dbReference type="AlphaFoldDB" id="A0A9N7UKH6"/>
<evidence type="ECO:0000313" key="1">
    <source>
        <dbReference type="EMBL" id="CAB1433115.1"/>
    </source>
</evidence>
<reference evidence="1" key="1">
    <citation type="submission" date="2020-03" db="EMBL/GenBank/DDBJ databases">
        <authorList>
            <person name="Weist P."/>
        </authorList>
    </citation>
    <scope>NUCLEOTIDE SEQUENCE</scope>
</reference>
<keyword evidence="2" id="KW-1185">Reference proteome</keyword>
<dbReference type="EMBL" id="CADEAL010001523">
    <property type="protein sequence ID" value="CAB1433115.1"/>
    <property type="molecule type" value="Genomic_DNA"/>
</dbReference>
<evidence type="ECO:0000313" key="2">
    <source>
        <dbReference type="Proteomes" id="UP001153269"/>
    </source>
</evidence>
<name>A0A9N7UKH6_PLEPL</name>
<comment type="caution">
    <text evidence="1">The sequence shown here is derived from an EMBL/GenBank/DDBJ whole genome shotgun (WGS) entry which is preliminary data.</text>
</comment>